<dbReference type="PANTHER" id="PTHR43479">
    <property type="entry name" value="ACREF/ENVCD OPERON REPRESSOR-RELATED"/>
    <property type="match status" value="1"/>
</dbReference>
<organism evidence="4 5">
    <name type="scientific">Dictyobacter aurantiacus</name>
    <dbReference type="NCBI Taxonomy" id="1936993"/>
    <lineage>
        <taxon>Bacteria</taxon>
        <taxon>Bacillati</taxon>
        <taxon>Chloroflexota</taxon>
        <taxon>Ktedonobacteria</taxon>
        <taxon>Ktedonobacterales</taxon>
        <taxon>Dictyobacteraceae</taxon>
        <taxon>Dictyobacter</taxon>
    </lineage>
</organism>
<dbReference type="Pfam" id="PF00440">
    <property type="entry name" value="TetR_N"/>
    <property type="match status" value="1"/>
</dbReference>
<comment type="caution">
    <text evidence="4">The sequence shown here is derived from an EMBL/GenBank/DDBJ whole genome shotgun (WGS) entry which is preliminary data.</text>
</comment>
<evidence type="ECO:0000313" key="5">
    <source>
        <dbReference type="Proteomes" id="UP000287224"/>
    </source>
</evidence>
<dbReference type="GO" id="GO:0003677">
    <property type="term" value="F:DNA binding"/>
    <property type="evidence" value="ECO:0007669"/>
    <property type="project" value="UniProtKB-UniRule"/>
</dbReference>
<name>A0A401ZIA4_9CHLR</name>
<reference evidence="5" key="1">
    <citation type="submission" date="2018-12" db="EMBL/GenBank/DDBJ databases">
        <title>Tengunoibacter tsumagoiensis gen. nov., sp. nov., Dictyobacter kobayashii sp. nov., D. alpinus sp. nov., and D. joshuensis sp. nov. and description of Dictyobacteraceae fam. nov. within the order Ktedonobacterales isolated from Tengu-no-mugimeshi.</title>
        <authorList>
            <person name="Wang C.M."/>
            <person name="Zheng Y."/>
            <person name="Sakai Y."/>
            <person name="Toyoda A."/>
            <person name="Minakuchi Y."/>
            <person name="Abe K."/>
            <person name="Yokota A."/>
            <person name="Yabe S."/>
        </authorList>
    </citation>
    <scope>NUCLEOTIDE SEQUENCE [LARGE SCALE GENOMIC DNA]</scope>
    <source>
        <strain evidence="5">S-27</strain>
    </source>
</reference>
<dbReference type="RefSeq" id="WP_126597510.1">
    <property type="nucleotide sequence ID" value="NZ_BIFQ01000001.1"/>
</dbReference>
<sequence length="213" mass="25066">MVTRKRQEDRRIQRTRQMLQQAFVEVVREKGEALSSLREIEKRFVATSIQDITKRANVNRGTFYLHFTDKYMLADAVVREQFHQQLTSILPSEPRWDRKTLRLLIQAVFNSLEEKYRHQHQSSLVLAPMVEKAVHEELTELLLTWLKEARRGERRRREPLETIARIVSWAIFGTAIQWSQEEITVSLEQMTDIITQVIMDGIARLAPDTLPEA</sequence>
<dbReference type="SUPFAM" id="SSF46689">
    <property type="entry name" value="Homeodomain-like"/>
    <property type="match status" value="1"/>
</dbReference>
<dbReference type="InterPro" id="IPR001647">
    <property type="entry name" value="HTH_TetR"/>
</dbReference>
<proteinExistence type="predicted"/>
<dbReference type="Pfam" id="PF14278">
    <property type="entry name" value="TetR_C_8"/>
    <property type="match status" value="1"/>
</dbReference>
<feature type="domain" description="HTH tetR-type" evidence="3">
    <location>
        <begin position="13"/>
        <end position="85"/>
    </location>
</feature>
<protein>
    <recommendedName>
        <fullName evidence="3">HTH tetR-type domain-containing protein</fullName>
    </recommendedName>
</protein>
<dbReference type="EMBL" id="BIFQ01000001">
    <property type="protein sequence ID" value="GCE06576.1"/>
    <property type="molecule type" value="Genomic_DNA"/>
</dbReference>
<dbReference type="InterPro" id="IPR050624">
    <property type="entry name" value="HTH-type_Tx_Regulator"/>
</dbReference>
<dbReference type="PROSITE" id="PS50977">
    <property type="entry name" value="HTH_TETR_2"/>
    <property type="match status" value="1"/>
</dbReference>
<accession>A0A401ZIA4</accession>
<dbReference type="OrthoDB" id="161608at2"/>
<dbReference type="AlphaFoldDB" id="A0A401ZIA4"/>
<gene>
    <name evidence="4" type="ORF">KDAU_39050</name>
</gene>
<dbReference type="InterPro" id="IPR039532">
    <property type="entry name" value="TetR_C_Firmicutes"/>
</dbReference>
<evidence type="ECO:0000259" key="3">
    <source>
        <dbReference type="PROSITE" id="PS50977"/>
    </source>
</evidence>
<dbReference type="Gene3D" id="1.10.357.10">
    <property type="entry name" value="Tetracycline Repressor, domain 2"/>
    <property type="match status" value="1"/>
</dbReference>
<feature type="DNA-binding region" description="H-T-H motif" evidence="2">
    <location>
        <begin position="48"/>
        <end position="67"/>
    </location>
</feature>
<evidence type="ECO:0000256" key="2">
    <source>
        <dbReference type="PROSITE-ProRule" id="PRU00335"/>
    </source>
</evidence>
<evidence type="ECO:0000256" key="1">
    <source>
        <dbReference type="ARBA" id="ARBA00023125"/>
    </source>
</evidence>
<dbReference type="PANTHER" id="PTHR43479:SF7">
    <property type="entry name" value="TETR-FAMILY TRANSCRIPTIONAL REGULATOR"/>
    <property type="match status" value="1"/>
</dbReference>
<evidence type="ECO:0000313" key="4">
    <source>
        <dbReference type="EMBL" id="GCE06576.1"/>
    </source>
</evidence>
<dbReference type="Proteomes" id="UP000287224">
    <property type="component" value="Unassembled WGS sequence"/>
</dbReference>
<keyword evidence="5" id="KW-1185">Reference proteome</keyword>
<dbReference type="InterPro" id="IPR009057">
    <property type="entry name" value="Homeodomain-like_sf"/>
</dbReference>
<keyword evidence="1 2" id="KW-0238">DNA-binding</keyword>